<dbReference type="InterPro" id="IPR012334">
    <property type="entry name" value="Pectin_lyas_fold"/>
</dbReference>
<organism evidence="7 8">
    <name type="scientific">Parapedobacter luteus</name>
    <dbReference type="NCBI Taxonomy" id="623280"/>
    <lineage>
        <taxon>Bacteria</taxon>
        <taxon>Pseudomonadati</taxon>
        <taxon>Bacteroidota</taxon>
        <taxon>Sphingobacteriia</taxon>
        <taxon>Sphingobacteriales</taxon>
        <taxon>Sphingobacteriaceae</taxon>
        <taxon>Parapedobacter</taxon>
    </lineage>
</organism>
<dbReference type="InterPro" id="IPR000070">
    <property type="entry name" value="Pectinesterase_cat"/>
</dbReference>
<dbReference type="AlphaFoldDB" id="A0A1T5CGE1"/>
<comment type="similarity">
    <text evidence="1">Belongs to the pectinesterase family.</text>
</comment>
<dbReference type="GO" id="GO:0030599">
    <property type="term" value="F:pectinesterase activity"/>
    <property type="evidence" value="ECO:0007669"/>
    <property type="project" value="UniProtKB-UniRule"/>
</dbReference>
<evidence type="ECO:0000259" key="6">
    <source>
        <dbReference type="Pfam" id="PF01095"/>
    </source>
</evidence>
<dbReference type="PANTHER" id="PTHR31321:SF57">
    <property type="entry name" value="PECTINESTERASE 53-RELATED"/>
    <property type="match status" value="1"/>
</dbReference>
<keyword evidence="3 5" id="KW-0063">Aspartyl esterase</keyword>
<evidence type="ECO:0000313" key="7">
    <source>
        <dbReference type="EMBL" id="SKB58403.1"/>
    </source>
</evidence>
<evidence type="ECO:0000256" key="4">
    <source>
        <dbReference type="PROSITE-ProRule" id="PRU10040"/>
    </source>
</evidence>
<keyword evidence="8" id="KW-1185">Reference proteome</keyword>
<comment type="pathway">
    <text evidence="5">Glycan metabolism; pectin degradation; 2-dehydro-3-deoxy-D-gluconate from pectin: step 1/5.</text>
</comment>
<dbReference type="GO" id="GO:0042545">
    <property type="term" value="P:cell wall modification"/>
    <property type="evidence" value="ECO:0007669"/>
    <property type="project" value="UniProtKB-UniRule"/>
</dbReference>
<dbReference type="InterPro" id="IPR011050">
    <property type="entry name" value="Pectin_lyase_fold/virulence"/>
</dbReference>
<accession>A0A1T5CGE1</accession>
<comment type="catalytic activity">
    <reaction evidence="5">
        <text>[(1-&gt;4)-alpha-D-galacturonosyl methyl ester](n) + n H2O = [(1-&gt;4)-alpha-D-galacturonosyl](n) + n methanol + n H(+)</text>
        <dbReference type="Rhea" id="RHEA:22380"/>
        <dbReference type="Rhea" id="RHEA-COMP:14570"/>
        <dbReference type="Rhea" id="RHEA-COMP:14573"/>
        <dbReference type="ChEBI" id="CHEBI:15377"/>
        <dbReference type="ChEBI" id="CHEBI:15378"/>
        <dbReference type="ChEBI" id="CHEBI:17790"/>
        <dbReference type="ChEBI" id="CHEBI:140522"/>
        <dbReference type="ChEBI" id="CHEBI:140523"/>
        <dbReference type="EC" id="3.1.1.11"/>
    </reaction>
</comment>
<dbReference type="EC" id="3.1.1.11" evidence="5"/>
<dbReference type="InterPro" id="IPR033131">
    <property type="entry name" value="Pectinesterase_Asp_AS"/>
</dbReference>
<evidence type="ECO:0000313" key="8">
    <source>
        <dbReference type="Proteomes" id="UP000190541"/>
    </source>
</evidence>
<dbReference type="PANTHER" id="PTHR31321">
    <property type="entry name" value="ACYL-COA THIOESTER HYDROLASE YBHC-RELATED"/>
    <property type="match status" value="1"/>
</dbReference>
<keyword evidence="2 5" id="KW-0378">Hydrolase</keyword>
<dbReference type="GO" id="GO:0009279">
    <property type="term" value="C:cell outer membrane"/>
    <property type="evidence" value="ECO:0007669"/>
    <property type="project" value="TreeGrafter"/>
</dbReference>
<dbReference type="EMBL" id="FUYS01000004">
    <property type="protein sequence ID" value="SKB58403.1"/>
    <property type="molecule type" value="Genomic_DNA"/>
</dbReference>
<gene>
    <name evidence="7" type="ORF">SAMN05660226_02202</name>
</gene>
<feature type="active site" evidence="4">
    <location>
        <position position="201"/>
    </location>
</feature>
<sequence length="340" mass="38138">MFKRTRLYQLVESITQVTMLILKYRVFPVWFLLSVCLALFGQTGELVVAQDGTGNYSTVQEAIMAVPDMRSVRTVIRIKPGVYKEKLVLPDSKTNVSFIGEDARTTILTYDDYASKKNRFGEAMGTSGSSSFFVFGDGFYAENITFENSAGPVGQAVAVRVSADRVFFNRCRFLGHQDTLYPQLDGSRQYYKDCYIEGTTDFIFGAATALFQSCEIHCKPGGSYMTAASTPDTVPYGFVFKNCIVGGEAPPQSTYLGRPWRPYAKTVFMDCRMSEQIRPEGWHNWGKASNEQTAGYAEYNNHGEGALRGRRVSWAHELTAAQAEYYTEERILDGWSPDEP</sequence>
<evidence type="ECO:0000256" key="5">
    <source>
        <dbReference type="RuleBase" id="RU000589"/>
    </source>
</evidence>
<proteinExistence type="inferred from homology"/>
<dbReference type="FunFam" id="2.160.20.10:FF:000052">
    <property type="entry name" value="Pectinesterase"/>
    <property type="match status" value="1"/>
</dbReference>
<dbReference type="GO" id="GO:0045490">
    <property type="term" value="P:pectin catabolic process"/>
    <property type="evidence" value="ECO:0007669"/>
    <property type="project" value="UniProtKB-UniRule"/>
</dbReference>
<dbReference type="PROSITE" id="PS00503">
    <property type="entry name" value="PECTINESTERASE_2"/>
    <property type="match status" value="1"/>
</dbReference>
<evidence type="ECO:0000256" key="3">
    <source>
        <dbReference type="ARBA" id="ARBA00023085"/>
    </source>
</evidence>
<reference evidence="7 8" key="1">
    <citation type="submission" date="2017-02" db="EMBL/GenBank/DDBJ databases">
        <authorList>
            <person name="Peterson S.W."/>
        </authorList>
    </citation>
    <scope>NUCLEOTIDE SEQUENCE [LARGE SCALE GENOMIC DNA]</scope>
    <source>
        <strain evidence="7 8">DSM 22899</strain>
    </source>
</reference>
<dbReference type="Gene3D" id="2.160.20.10">
    <property type="entry name" value="Single-stranded right-handed beta-helix, Pectin lyase-like"/>
    <property type="match status" value="1"/>
</dbReference>
<dbReference type="RefSeq" id="WP_245826924.1">
    <property type="nucleotide sequence ID" value="NZ_FUYS01000004.1"/>
</dbReference>
<dbReference type="Pfam" id="PF01095">
    <property type="entry name" value="Pectinesterase"/>
    <property type="match status" value="1"/>
</dbReference>
<dbReference type="UniPathway" id="UPA00545">
    <property type="reaction ID" value="UER00823"/>
</dbReference>
<dbReference type="STRING" id="623280.SAMN05660226_02202"/>
<evidence type="ECO:0000256" key="2">
    <source>
        <dbReference type="ARBA" id="ARBA00022801"/>
    </source>
</evidence>
<dbReference type="SUPFAM" id="SSF51126">
    <property type="entry name" value="Pectin lyase-like"/>
    <property type="match status" value="1"/>
</dbReference>
<feature type="domain" description="Pectinesterase catalytic" evidence="6">
    <location>
        <begin position="46"/>
        <end position="334"/>
    </location>
</feature>
<evidence type="ECO:0000256" key="1">
    <source>
        <dbReference type="ARBA" id="ARBA00008891"/>
    </source>
</evidence>
<protein>
    <recommendedName>
        <fullName evidence="5">Pectinesterase</fullName>
        <ecNumber evidence="5">3.1.1.11</ecNumber>
    </recommendedName>
</protein>
<dbReference type="Proteomes" id="UP000190541">
    <property type="component" value="Unassembled WGS sequence"/>
</dbReference>
<name>A0A1T5CGE1_9SPHI</name>